<organism evidence="1 2">
    <name type="scientific">Venenivibrio stagnispumantis</name>
    <dbReference type="NCBI Taxonomy" id="407998"/>
    <lineage>
        <taxon>Bacteria</taxon>
        <taxon>Pseudomonadati</taxon>
        <taxon>Aquificota</taxon>
        <taxon>Aquificia</taxon>
        <taxon>Aquificales</taxon>
        <taxon>Hydrogenothermaceae</taxon>
        <taxon>Venenivibrio</taxon>
    </lineage>
</organism>
<dbReference type="AlphaFoldDB" id="A0AA45WK95"/>
<evidence type="ECO:0008006" key="3">
    <source>
        <dbReference type="Google" id="ProtNLM"/>
    </source>
</evidence>
<accession>A0AA45WK95</accession>
<proteinExistence type="predicted"/>
<keyword evidence="2" id="KW-1185">Reference proteome</keyword>
<evidence type="ECO:0000313" key="2">
    <source>
        <dbReference type="Proteomes" id="UP001157947"/>
    </source>
</evidence>
<reference evidence="1" key="1">
    <citation type="submission" date="2017-05" db="EMBL/GenBank/DDBJ databases">
        <authorList>
            <person name="Varghese N."/>
            <person name="Submissions S."/>
        </authorList>
    </citation>
    <scope>NUCLEOTIDE SEQUENCE</scope>
    <source>
        <strain evidence="1">DSM 18763</strain>
    </source>
</reference>
<dbReference type="Proteomes" id="UP001157947">
    <property type="component" value="Unassembled WGS sequence"/>
</dbReference>
<sequence length="65" mass="7411">MTQVIIKPENQEEIIISTSLSAEEIEKLIKLNELSKAKLETAILSETALKNDWLSPEEDEAWKDL</sequence>
<gene>
    <name evidence="1" type="ORF">SAMN06264868_10429</name>
</gene>
<name>A0AA45WK95_9AQUI</name>
<comment type="caution">
    <text evidence="1">The sequence shown here is derived from an EMBL/GenBank/DDBJ whole genome shotgun (WGS) entry which is preliminary data.</text>
</comment>
<evidence type="ECO:0000313" key="1">
    <source>
        <dbReference type="EMBL" id="SMP06147.1"/>
    </source>
</evidence>
<dbReference type="EMBL" id="FXTX01000004">
    <property type="protein sequence ID" value="SMP06147.1"/>
    <property type="molecule type" value="Genomic_DNA"/>
</dbReference>
<protein>
    <recommendedName>
        <fullName evidence="3">DUF2281 domain-containing protein</fullName>
    </recommendedName>
</protein>
<dbReference type="RefSeq" id="WP_265134516.1">
    <property type="nucleotide sequence ID" value="NZ_FXTX01000004.1"/>
</dbReference>